<dbReference type="STRING" id="178356.SAMN05216269_11064"/>
<protein>
    <submittedName>
        <fullName evidence="1">3-methyladenine DNA glycosylase AlkD</fullName>
    </submittedName>
</protein>
<dbReference type="Gene3D" id="1.25.40.290">
    <property type="entry name" value="ARM repeat domains"/>
    <property type="match status" value="1"/>
</dbReference>
<reference evidence="2" key="1">
    <citation type="submission" date="2016-11" db="EMBL/GenBank/DDBJ databases">
        <authorList>
            <person name="Varghese N."/>
            <person name="Submissions S."/>
        </authorList>
    </citation>
    <scope>NUCLEOTIDE SEQUENCE [LARGE SCALE GENOMIC DNA]</scope>
    <source>
        <strain evidence="2">CGMCC 1.2749</strain>
    </source>
</reference>
<dbReference type="InterPro" id="IPR016024">
    <property type="entry name" value="ARM-type_fold"/>
</dbReference>
<organism evidence="1 2">
    <name type="scientific">Flavobacterium xinjiangense</name>
    <dbReference type="NCBI Taxonomy" id="178356"/>
    <lineage>
        <taxon>Bacteria</taxon>
        <taxon>Pseudomonadati</taxon>
        <taxon>Bacteroidota</taxon>
        <taxon>Flavobacteriia</taxon>
        <taxon>Flavobacteriales</taxon>
        <taxon>Flavobacteriaceae</taxon>
        <taxon>Flavobacterium</taxon>
    </lineage>
</organism>
<evidence type="ECO:0000313" key="1">
    <source>
        <dbReference type="EMBL" id="SHM99884.1"/>
    </source>
</evidence>
<dbReference type="Proteomes" id="UP000184092">
    <property type="component" value="Unassembled WGS sequence"/>
</dbReference>
<sequence>MEPILEEMIKRLDFKKEQFMKFIPALEHAFVANQNSENAFAMAKYMRNNFSFFGIKTENRRRIFKEIWKQNKKEVTENAREIALELYSKPQREFHYCAIEILIKELKGNYKKDDIQNIEKLIVTNTWWDSVDTIAKYILGEYLLEFPLETKNIIARFSKSENMWLNRSAILFQLNYKQKTNFELLKVECNKHKMSKEFFIQKAIGWALREYAKTNPEAVKIFVANNNLMPLSTKEALKNIK</sequence>
<dbReference type="Pfam" id="PF08713">
    <property type="entry name" value="DNA_alkylation"/>
    <property type="match status" value="1"/>
</dbReference>
<dbReference type="AlphaFoldDB" id="A0A1M7N8G8"/>
<dbReference type="SUPFAM" id="SSF48371">
    <property type="entry name" value="ARM repeat"/>
    <property type="match status" value="1"/>
</dbReference>
<dbReference type="EMBL" id="FRCL01000010">
    <property type="protein sequence ID" value="SHM99884.1"/>
    <property type="molecule type" value="Genomic_DNA"/>
</dbReference>
<dbReference type="PANTHER" id="PTHR34070">
    <property type="entry name" value="ARMADILLO-TYPE FOLD"/>
    <property type="match status" value="1"/>
</dbReference>
<keyword evidence="2" id="KW-1185">Reference proteome</keyword>
<evidence type="ECO:0000313" key="2">
    <source>
        <dbReference type="Proteomes" id="UP000184092"/>
    </source>
</evidence>
<dbReference type="InterPro" id="IPR014825">
    <property type="entry name" value="DNA_alkylation"/>
</dbReference>
<gene>
    <name evidence="1" type="ORF">SAMN05216269_11064</name>
</gene>
<accession>A0A1M7N8G8</accession>
<dbReference type="PANTHER" id="PTHR34070:SF1">
    <property type="entry name" value="DNA ALKYLATION REPAIR PROTEIN"/>
    <property type="match status" value="1"/>
</dbReference>
<name>A0A1M7N8G8_9FLAO</name>
<dbReference type="OrthoDB" id="9775346at2"/>
<proteinExistence type="predicted"/>
<dbReference type="CDD" id="cd07064">
    <property type="entry name" value="AlkD_like_1"/>
    <property type="match status" value="1"/>
</dbReference>
<dbReference type="Gene3D" id="1.20.1660.10">
    <property type="entry name" value="Hypothetical protein (EF3068)"/>
    <property type="match status" value="1"/>
</dbReference>